<accession>A0A1C3EB67</accession>
<reference evidence="2 3" key="1">
    <citation type="submission" date="2016-05" db="EMBL/GenBank/DDBJ databases">
        <title>Genomic Taxonomy of the Vibrionaceae.</title>
        <authorList>
            <person name="Gomez-Gil B."/>
            <person name="Enciso-Ibarra J."/>
        </authorList>
    </citation>
    <scope>NUCLEOTIDE SEQUENCE [LARGE SCALE GENOMIC DNA]</scope>
    <source>
        <strain evidence="2 3">CAIM 1920</strain>
    </source>
</reference>
<evidence type="ECO:0000259" key="1">
    <source>
        <dbReference type="Pfam" id="PF03372"/>
    </source>
</evidence>
<feature type="domain" description="Endonuclease/exonuclease/phosphatase" evidence="1">
    <location>
        <begin position="17"/>
        <end position="331"/>
    </location>
</feature>
<sequence>MTSSVQGEVRKRVSTGGDERLRKIASVIAATSPDILLLCEVDQCGDGGDDGTIKQFLRKYLTDQQENYPYFYQPAVNTGKPYKQKDNVKNQPDFAQGYGFHHGQYGFALLSRYPICTDEIRSWQKVIWQSMPKNRMPADYYPAWVETQKRISSKSHVMIPVDIGGTRIKLIACHPTPPVFDGDEKRNYSRNADELRLIRDMIEGADYLCDDGECSDPIEPPFVILGDLNADQYFGDGDREEIGRLLTHPAIHKATATGHLVPASHRAKRHAGRIAKGNPFATHESGLRLDYILPSAEISPLDSRVVWSANDLPRPREADGTADFSTNGSDHRLVWVDIDPKSLNLG</sequence>
<dbReference type="PANTHER" id="PTHR14859:SF1">
    <property type="entry name" value="PGAP2-INTERACTING PROTEIN"/>
    <property type="match status" value="1"/>
</dbReference>
<dbReference type="GO" id="GO:0006506">
    <property type="term" value="P:GPI anchor biosynthetic process"/>
    <property type="evidence" value="ECO:0007669"/>
    <property type="project" value="TreeGrafter"/>
</dbReference>
<proteinExistence type="predicted"/>
<dbReference type="Gene3D" id="3.60.10.10">
    <property type="entry name" value="Endonuclease/exonuclease/phosphatase"/>
    <property type="match status" value="1"/>
</dbReference>
<dbReference type="SUPFAM" id="SSF56219">
    <property type="entry name" value="DNase I-like"/>
    <property type="match status" value="1"/>
</dbReference>
<protein>
    <recommendedName>
        <fullName evidence="1">Endonuclease/exonuclease/phosphatase domain-containing protein</fullName>
    </recommendedName>
</protein>
<comment type="caution">
    <text evidence="2">The sequence shown here is derived from an EMBL/GenBank/DDBJ whole genome shotgun (WGS) entry which is preliminary data.</text>
</comment>
<keyword evidence="3" id="KW-1185">Reference proteome</keyword>
<dbReference type="InterPro" id="IPR036691">
    <property type="entry name" value="Endo/exonu/phosph_ase_sf"/>
</dbReference>
<organism evidence="2 3">
    <name type="scientific">Veronia pacifica</name>
    <dbReference type="NCBI Taxonomy" id="1080227"/>
    <lineage>
        <taxon>Bacteria</taxon>
        <taxon>Pseudomonadati</taxon>
        <taxon>Pseudomonadota</taxon>
        <taxon>Gammaproteobacteria</taxon>
        <taxon>Vibrionales</taxon>
        <taxon>Vibrionaceae</taxon>
        <taxon>Veronia</taxon>
    </lineage>
</organism>
<name>A0A1C3EB67_9GAMM</name>
<dbReference type="Pfam" id="PF03372">
    <property type="entry name" value="Exo_endo_phos"/>
    <property type="match status" value="1"/>
</dbReference>
<dbReference type="AlphaFoldDB" id="A0A1C3EB67"/>
<gene>
    <name evidence="2" type="ORF">A8L45_20180</name>
</gene>
<dbReference type="GO" id="GO:0016020">
    <property type="term" value="C:membrane"/>
    <property type="evidence" value="ECO:0007669"/>
    <property type="project" value="GOC"/>
</dbReference>
<dbReference type="STRING" id="1080227.A8L45_20180"/>
<dbReference type="InterPro" id="IPR005135">
    <property type="entry name" value="Endo/exonuclease/phosphatase"/>
</dbReference>
<dbReference type="GO" id="GO:0003824">
    <property type="term" value="F:catalytic activity"/>
    <property type="evidence" value="ECO:0007669"/>
    <property type="project" value="InterPro"/>
</dbReference>
<dbReference type="Proteomes" id="UP000094936">
    <property type="component" value="Unassembled WGS sequence"/>
</dbReference>
<evidence type="ECO:0000313" key="2">
    <source>
        <dbReference type="EMBL" id="ODA30483.1"/>
    </source>
</evidence>
<dbReference type="EMBL" id="LYBM01000053">
    <property type="protein sequence ID" value="ODA30483.1"/>
    <property type="molecule type" value="Genomic_DNA"/>
</dbReference>
<evidence type="ECO:0000313" key="3">
    <source>
        <dbReference type="Proteomes" id="UP000094936"/>
    </source>
</evidence>
<dbReference type="InterPro" id="IPR051916">
    <property type="entry name" value="GPI-anchor_lipid_remodeler"/>
</dbReference>
<dbReference type="PANTHER" id="PTHR14859">
    <property type="entry name" value="CALCOFLUOR WHITE HYPERSENSITIVE PROTEIN PRECURSOR"/>
    <property type="match status" value="1"/>
</dbReference>